<evidence type="ECO:0000259" key="1">
    <source>
        <dbReference type="SMART" id="SM00382"/>
    </source>
</evidence>
<dbReference type="InterPro" id="IPR049945">
    <property type="entry name" value="AAA_22"/>
</dbReference>
<feature type="domain" description="AAA+ ATPase" evidence="1">
    <location>
        <begin position="43"/>
        <end position="197"/>
    </location>
</feature>
<dbReference type="Gene3D" id="3.40.50.300">
    <property type="entry name" value="P-loop containing nucleotide triphosphate hydrolases"/>
    <property type="match status" value="1"/>
</dbReference>
<evidence type="ECO:0000313" key="2">
    <source>
        <dbReference type="EMBL" id="VEN73267.1"/>
    </source>
</evidence>
<evidence type="ECO:0000313" key="6">
    <source>
        <dbReference type="EMBL" id="VEN74075.1"/>
    </source>
</evidence>
<dbReference type="EMBL" id="CAACVI010000012">
    <property type="protein sequence ID" value="VEN73810.1"/>
    <property type="molecule type" value="Genomic_DNA"/>
</dbReference>
<evidence type="ECO:0000313" key="5">
    <source>
        <dbReference type="EMBL" id="VEN74064.1"/>
    </source>
</evidence>
<reference evidence="3" key="1">
    <citation type="submission" date="2019-01" db="EMBL/GenBank/DDBJ databases">
        <authorList>
            <consortium name="Genoscope - CEA"/>
            <person name="William W."/>
        </authorList>
    </citation>
    <scope>NUCLEOTIDE SEQUENCE</scope>
    <source>
        <strain evidence="3">CR-1</strain>
    </source>
</reference>
<dbReference type="GO" id="GO:0016887">
    <property type="term" value="F:ATP hydrolysis activity"/>
    <property type="evidence" value="ECO:0007669"/>
    <property type="project" value="InterPro"/>
</dbReference>
<evidence type="ECO:0000313" key="3">
    <source>
        <dbReference type="EMBL" id="VEN73538.1"/>
    </source>
</evidence>
<sequence>MDNHRVFFSLKKEPFISDLKPNEMLETHELISVQNRFDYAVGLGGIGLVTGEIGSGKSTALRYSAAMLHPSEYRCVYVVASSGSIIELYRQIISKLQIFLSTNSKALMTDMIRKEIKKQVLGKKIKPVLIIDEASLLRLEVFAELHTITQFEKDSKPWLPVILAGQSNLIDKLMYRGSGPLASRIIARSHLEGLNLDMMRKYLAHHLGLAGVETNLFDDTAARAIHQGSGGLLRKANHLARGALIAAAAQKSMTVKADHVRLASTEIF</sequence>
<dbReference type="EMBL" id="CAACVI010000020">
    <property type="protein sequence ID" value="VEN74064.1"/>
    <property type="molecule type" value="Genomic_DNA"/>
</dbReference>
<dbReference type="Pfam" id="PF13401">
    <property type="entry name" value="AAA_22"/>
    <property type="match status" value="1"/>
</dbReference>
<name>A0A484HE68_9BACT</name>
<dbReference type="EMBL" id="CAACVI010000006">
    <property type="protein sequence ID" value="VEN73267.1"/>
    <property type="molecule type" value="Genomic_DNA"/>
</dbReference>
<gene>
    <name evidence="2" type="ORF">EPICR_140028</name>
    <name evidence="3" type="ORF">EPICR_190039</name>
    <name evidence="4" type="ORF">EPICR_20280</name>
    <name evidence="5" type="ORF">EPICR_270001</name>
    <name evidence="6" type="ORF">EPICR_30005</name>
</gene>
<dbReference type="PANTHER" id="PTHR35894:SF1">
    <property type="entry name" value="PHOSPHORIBULOKINASE _ URIDINE KINASE FAMILY"/>
    <property type="match status" value="1"/>
</dbReference>
<dbReference type="PANTHER" id="PTHR35894">
    <property type="entry name" value="GENERAL SECRETION PATHWAY PROTEIN A-RELATED"/>
    <property type="match status" value="1"/>
</dbReference>
<dbReference type="SUPFAM" id="SSF52540">
    <property type="entry name" value="P-loop containing nucleoside triphosphate hydrolases"/>
    <property type="match status" value="1"/>
</dbReference>
<dbReference type="EMBL" id="CAACVI010000023">
    <property type="protein sequence ID" value="VEN74075.1"/>
    <property type="molecule type" value="Genomic_DNA"/>
</dbReference>
<organism evidence="3">
    <name type="scientific">uncultured Desulfobacteraceae bacterium</name>
    <dbReference type="NCBI Taxonomy" id="218296"/>
    <lineage>
        <taxon>Bacteria</taxon>
        <taxon>Pseudomonadati</taxon>
        <taxon>Thermodesulfobacteriota</taxon>
        <taxon>Desulfobacteria</taxon>
        <taxon>Desulfobacterales</taxon>
        <taxon>Desulfobacteraceae</taxon>
        <taxon>environmental samples</taxon>
    </lineage>
</organism>
<dbReference type="InterPro" id="IPR003593">
    <property type="entry name" value="AAA+_ATPase"/>
</dbReference>
<dbReference type="InterPro" id="IPR027417">
    <property type="entry name" value="P-loop_NTPase"/>
</dbReference>
<dbReference type="EMBL" id="CAACVI010000011">
    <property type="protein sequence ID" value="VEN73538.1"/>
    <property type="molecule type" value="Genomic_DNA"/>
</dbReference>
<dbReference type="AlphaFoldDB" id="A0A484HE68"/>
<proteinExistence type="predicted"/>
<dbReference type="InterPro" id="IPR052026">
    <property type="entry name" value="ExeA_AAA_ATPase_DNA-bind"/>
</dbReference>
<accession>A0A484HE68</accession>
<dbReference type="SMART" id="SM00382">
    <property type="entry name" value="AAA"/>
    <property type="match status" value="1"/>
</dbReference>
<protein>
    <submittedName>
        <fullName evidence="3">AAA family ATPase</fullName>
    </submittedName>
</protein>
<evidence type="ECO:0000313" key="4">
    <source>
        <dbReference type="EMBL" id="VEN73810.1"/>
    </source>
</evidence>